<dbReference type="Pfam" id="PF01740">
    <property type="entry name" value="STAS"/>
    <property type="match status" value="1"/>
</dbReference>
<dbReference type="InterPro" id="IPR036513">
    <property type="entry name" value="STAS_dom_sf"/>
</dbReference>
<feature type="domain" description="STAS" evidence="1">
    <location>
        <begin position="13"/>
        <end position="115"/>
    </location>
</feature>
<dbReference type="AlphaFoldDB" id="A0A7W7G0Z3"/>
<organism evidence="2 3">
    <name type="scientific">Paractinoplanes abujensis</name>
    <dbReference type="NCBI Taxonomy" id="882441"/>
    <lineage>
        <taxon>Bacteria</taxon>
        <taxon>Bacillati</taxon>
        <taxon>Actinomycetota</taxon>
        <taxon>Actinomycetes</taxon>
        <taxon>Micromonosporales</taxon>
        <taxon>Micromonosporaceae</taxon>
        <taxon>Paractinoplanes</taxon>
    </lineage>
</organism>
<keyword evidence="3" id="KW-1185">Reference proteome</keyword>
<comment type="caution">
    <text evidence="2">The sequence shown here is derived from an EMBL/GenBank/DDBJ whole genome shotgun (WGS) entry which is preliminary data.</text>
</comment>
<protein>
    <submittedName>
        <fullName evidence="2">Anti-anti-sigma factor</fullName>
    </submittedName>
</protein>
<evidence type="ECO:0000313" key="2">
    <source>
        <dbReference type="EMBL" id="MBB4693563.1"/>
    </source>
</evidence>
<dbReference type="Gene3D" id="3.30.750.24">
    <property type="entry name" value="STAS domain"/>
    <property type="match status" value="1"/>
</dbReference>
<dbReference type="EMBL" id="JACHMF010000001">
    <property type="protein sequence ID" value="MBB4693563.1"/>
    <property type="molecule type" value="Genomic_DNA"/>
</dbReference>
<dbReference type="InterPro" id="IPR002645">
    <property type="entry name" value="STAS_dom"/>
</dbReference>
<dbReference type="SUPFAM" id="SSF52091">
    <property type="entry name" value="SpoIIaa-like"/>
    <property type="match status" value="1"/>
</dbReference>
<evidence type="ECO:0000259" key="1">
    <source>
        <dbReference type="PROSITE" id="PS50801"/>
    </source>
</evidence>
<name>A0A7W7G0Z3_9ACTN</name>
<dbReference type="PROSITE" id="PS50801">
    <property type="entry name" value="STAS"/>
    <property type="match status" value="1"/>
</dbReference>
<sequence>MSDTTVDVDTSADGTLVIHPRGHFDAGDAVHLRRTIVHAIRRERPLRMVLDLRDVDGLDPINLGTLAAACQLGDDHHVAVFLDNPSESTATQLMAAGVPPHRLRHINSTARTIGS</sequence>
<dbReference type="CDD" id="cd07043">
    <property type="entry name" value="STAS_anti-anti-sigma_factors"/>
    <property type="match status" value="1"/>
</dbReference>
<proteinExistence type="predicted"/>
<accession>A0A7W7G0Z3</accession>
<dbReference type="RefSeq" id="WP_184952167.1">
    <property type="nucleotide sequence ID" value="NZ_BOMC01000056.1"/>
</dbReference>
<dbReference type="Proteomes" id="UP000542742">
    <property type="component" value="Unassembled WGS sequence"/>
</dbReference>
<evidence type="ECO:0000313" key="3">
    <source>
        <dbReference type="Proteomes" id="UP000542742"/>
    </source>
</evidence>
<reference evidence="2 3" key="1">
    <citation type="submission" date="2020-08" db="EMBL/GenBank/DDBJ databases">
        <title>Sequencing the genomes of 1000 actinobacteria strains.</title>
        <authorList>
            <person name="Klenk H.-P."/>
        </authorList>
    </citation>
    <scope>NUCLEOTIDE SEQUENCE [LARGE SCALE GENOMIC DNA]</scope>
    <source>
        <strain evidence="2 3">DSM 45518</strain>
    </source>
</reference>
<gene>
    <name evidence="2" type="ORF">BKA14_003711</name>
</gene>